<evidence type="ECO:0000313" key="1">
    <source>
        <dbReference type="EMBL" id="OIV39413.1"/>
    </source>
</evidence>
<dbReference type="EMBL" id="MLCF01000002">
    <property type="protein sequence ID" value="OIV39413.1"/>
    <property type="molecule type" value="Genomic_DNA"/>
</dbReference>
<gene>
    <name evidence="1" type="ORF">BIV57_00800</name>
</gene>
<comment type="caution">
    <text evidence="1">The sequence shown here is derived from an EMBL/GenBank/DDBJ whole genome shotgun (WGS) entry which is preliminary data.</text>
</comment>
<dbReference type="AlphaFoldDB" id="A0A1J7BLD9"/>
<name>A0A1J7BLD9_9ACTN</name>
<protein>
    <submittedName>
        <fullName evidence="1">Uncharacterized protein</fullName>
    </submittedName>
</protein>
<keyword evidence="2" id="KW-1185">Reference proteome</keyword>
<dbReference type="RefSeq" id="WP_071654614.1">
    <property type="nucleotide sequence ID" value="NZ_MLCF01000002.1"/>
</dbReference>
<dbReference type="Proteomes" id="UP000243342">
    <property type="component" value="Unassembled WGS sequence"/>
</dbReference>
<evidence type="ECO:0000313" key="2">
    <source>
        <dbReference type="Proteomes" id="UP000243342"/>
    </source>
</evidence>
<organism evidence="1 2">
    <name type="scientific">Mangrovactinospora gilvigrisea</name>
    <dbReference type="NCBI Taxonomy" id="1428644"/>
    <lineage>
        <taxon>Bacteria</taxon>
        <taxon>Bacillati</taxon>
        <taxon>Actinomycetota</taxon>
        <taxon>Actinomycetes</taxon>
        <taxon>Kitasatosporales</taxon>
        <taxon>Streptomycetaceae</taxon>
        <taxon>Mangrovactinospora</taxon>
    </lineage>
</organism>
<sequence length="182" mass="21088">MTRASRWWGHVCTNYGRPRAYSLLPWRERYAGLGEYRARLGWEHSIGRFASGVGWCCPVCGDEWRLWVRLGGRLRCWYPMSDAESGHRSNFGPNSSWWDRGYRAEADAAGVTCTHTRIKVVRETGRCDGALDRNILLERCRDCGRVVRWSLDRQEAAAFTTHGWAWTCGTMRTSSCSRESWW</sequence>
<proteinExistence type="predicted"/>
<accession>A0A1J7BLD9</accession>
<reference evidence="1 2" key="1">
    <citation type="submission" date="2016-10" db="EMBL/GenBank/DDBJ databases">
        <title>Genome sequence of Streptomyces gilvigriseus MUSC 26.</title>
        <authorList>
            <person name="Lee L.-H."/>
            <person name="Ser H.-L."/>
        </authorList>
    </citation>
    <scope>NUCLEOTIDE SEQUENCE [LARGE SCALE GENOMIC DNA]</scope>
    <source>
        <strain evidence="1 2">MUSC 26</strain>
    </source>
</reference>
<dbReference type="OrthoDB" id="4317095at2"/>